<keyword evidence="8" id="KW-0808">Transferase</keyword>
<protein>
    <recommendedName>
        <fullName evidence="11">Integrase catalytic domain-containing protein</fullName>
    </recommendedName>
</protein>
<dbReference type="GO" id="GO:0003677">
    <property type="term" value="F:DNA binding"/>
    <property type="evidence" value="ECO:0007669"/>
    <property type="project" value="UniProtKB-KW"/>
</dbReference>
<organism evidence="12 13">
    <name type="scientific">Solanum verrucosum</name>
    <dbReference type="NCBI Taxonomy" id="315347"/>
    <lineage>
        <taxon>Eukaryota</taxon>
        <taxon>Viridiplantae</taxon>
        <taxon>Streptophyta</taxon>
        <taxon>Embryophyta</taxon>
        <taxon>Tracheophyta</taxon>
        <taxon>Spermatophyta</taxon>
        <taxon>Magnoliopsida</taxon>
        <taxon>eudicotyledons</taxon>
        <taxon>Gunneridae</taxon>
        <taxon>Pentapetalae</taxon>
        <taxon>asterids</taxon>
        <taxon>lamiids</taxon>
        <taxon>Solanales</taxon>
        <taxon>Solanaceae</taxon>
        <taxon>Solanoideae</taxon>
        <taxon>Solaneae</taxon>
        <taxon>Solanum</taxon>
    </lineage>
</organism>
<evidence type="ECO:0000259" key="11">
    <source>
        <dbReference type="PROSITE" id="PS50994"/>
    </source>
</evidence>
<keyword evidence="5" id="KW-0460">Magnesium</keyword>
<dbReference type="InterPro" id="IPR050951">
    <property type="entry name" value="Retrovirus_Pol_polyprotein"/>
</dbReference>
<dbReference type="GO" id="GO:0006310">
    <property type="term" value="P:DNA recombination"/>
    <property type="evidence" value="ECO:0007669"/>
    <property type="project" value="UniProtKB-KW"/>
</dbReference>
<dbReference type="InterPro" id="IPR043128">
    <property type="entry name" value="Rev_trsase/Diguanyl_cyclase"/>
</dbReference>
<evidence type="ECO:0000256" key="4">
    <source>
        <dbReference type="ARBA" id="ARBA00022801"/>
    </source>
</evidence>
<reference evidence="12" key="1">
    <citation type="submission" date="2023-08" db="EMBL/GenBank/DDBJ databases">
        <title>A de novo genome assembly of Solanum verrucosum Schlechtendal, a Mexican diploid species geographically isolated from the other diploid A-genome species in potato relatives.</title>
        <authorList>
            <person name="Hosaka K."/>
        </authorList>
    </citation>
    <scope>NUCLEOTIDE SEQUENCE</scope>
    <source>
        <tissue evidence="12">Young leaves</tissue>
    </source>
</reference>
<dbReference type="InterPro" id="IPR036397">
    <property type="entry name" value="RNaseH_sf"/>
</dbReference>
<keyword evidence="1" id="KW-0645">Protease</keyword>
<dbReference type="InterPro" id="IPR012337">
    <property type="entry name" value="RNaseH-like_sf"/>
</dbReference>
<dbReference type="GO" id="GO:0004190">
    <property type="term" value="F:aspartic-type endopeptidase activity"/>
    <property type="evidence" value="ECO:0007669"/>
    <property type="project" value="UniProtKB-KW"/>
</dbReference>
<dbReference type="EMBL" id="CP133613">
    <property type="protein sequence ID" value="WMV13401.1"/>
    <property type="molecule type" value="Genomic_DNA"/>
</dbReference>
<evidence type="ECO:0000256" key="9">
    <source>
        <dbReference type="ARBA" id="ARBA00023125"/>
    </source>
</evidence>
<evidence type="ECO:0000313" key="13">
    <source>
        <dbReference type="Proteomes" id="UP001234989"/>
    </source>
</evidence>
<keyword evidence="7" id="KW-0695">RNA-directed DNA polymerase</keyword>
<evidence type="ECO:0000256" key="7">
    <source>
        <dbReference type="ARBA" id="ARBA00022918"/>
    </source>
</evidence>
<evidence type="ECO:0000256" key="1">
    <source>
        <dbReference type="ARBA" id="ARBA00022670"/>
    </source>
</evidence>
<dbReference type="Proteomes" id="UP001234989">
    <property type="component" value="Chromosome 2"/>
</dbReference>
<accession>A0AAF0TC54</accession>
<dbReference type="PANTHER" id="PTHR37984:SF5">
    <property type="entry name" value="PROTEIN NYNRIN-LIKE"/>
    <property type="match status" value="1"/>
</dbReference>
<keyword evidence="8" id="KW-0239">DNA-directed DNA polymerase</keyword>
<dbReference type="GO" id="GO:0015074">
    <property type="term" value="P:DNA integration"/>
    <property type="evidence" value="ECO:0007669"/>
    <property type="project" value="UniProtKB-KW"/>
</dbReference>
<evidence type="ECO:0000256" key="3">
    <source>
        <dbReference type="ARBA" id="ARBA00022750"/>
    </source>
</evidence>
<evidence type="ECO:0000256" key="2">
    <source>
        <dbReference type="ARBA" id="ARBA00022723"/>
    </source>
</evidence>
<dbReference type="GO" id="GO:0003887">
    <property type="term" value="F:DNA-directed DNA polymerase activity"/>
    <property type="evidence" value="ECO:0007669"/>
    <property type="project" value="UniProtKB-KW"/>
</dbReference>
<dbReference type="Gene3D" id="3.30.420.10">
    <property type="entry name" value="Ribonuclease H-like superfamily/Ribonuclease H"/>
    <property type="match status" value="1"/>
</dbReference>
<name>A0AAF0TC54_SOLVR</name>
<keyword evidence="6" id="KW-0229">DNA integration</keyword>
<keyword evidence="8" id="KW-0548">Nucleotidyltransferase</keyword>
<dbReference type="FunFam" id="3.30.70.270:FF:000020">
    <property type="entry name" value="Transposon Tf2-6 polyprotein-like Protein"/>
    <property type="match status" value="1"/>
</dbReference>
<sequence length="465" mass="52919">MSHLRIVLQVLKNQQLYAKFSKCEFWLRLVAFLGHIVSIMGIDVDPKKTDAVKSSPRPLSPTDIQSFLGLAGYYRRFLEGFSSIASPLTALTQKKSKFEWSEACDQIFGNVKEIFDLSMGSVAHIEEEKKELVPDVHRLARLGVQLVASTKGGFMVHHSSESSFVIDVESKQHLDPILMELKESVLNKEKILEEAHGLRYSIHSGATKMYRGLREVYWWNGLKKDITGFVTKCPNCQQVKAEHQKPRGLSQYIDIPTWKWEDAFQKGLGTNVKLSTTFYPQKDGQAERTIQTLENMLRACVIDFKGNWDDHLPLIEFFYNNSYHSSIDMAPFEALYGRGCRSPVGWFEVGEFALIGPELVYDAIENVRLKERVPICGPVPNLETVGKVAYEGDLPSELTLVHLVFYVSMLKKCIGDPEVKKLRNKELASVKVLWRNHLVEGATWETEGDMMSRYPHLFPSTPIQT</sequence>
<evidence type="ECO:0000256" key="6">
    <source>
        <dbReference type="ARBA" id="ARBA00022908"/>
    </source>
</evidence>
<dbReference type="PROSITE" id="PS50994">
    <property type="entry name" value="INTEGRASE"/>
    <property type="match status" value="1"/>
</dbReference>
<keyword evidence="9" id="KW-0238">DNA-binding</keyword>
<evidence type="ECO:0000313" key="12">
    <source>
        <dbReference type="EMBL" id="WMV13401.1"/>
    </source>
</evidence>
<evidence type="ECO:0000256" key="5">
    <source>
        <dbReference type="ARBA" id="ARBA00022842"/>
    </source>
</evidence>
<dbReference type="InterPro" id="IPR041588">
    <property type="entry name" value="Integrase_H2C2"/>
</dbReference>
<dbReference type="Pfam" id="PF17921">
    <property type="entry name" value="Integrase_H2C2"/>
    <property type="match status" value="1"/>
</dbReference>
<feature type="domain" description="Integrase catalytic" evidence="11">
    <location>
        <begin position="263"/>
        <end position="339"/>
    </location>
</feature>
<dbReference type="GO" id="GO:0046872">
    <property type="term" value="F:metal ion binding"/>
    <property type="evidence" value="ECO:0007669"/>
    <property type="project" value="UniProtKB-KW"/>
</dbReference>
<keyword evidence="4" id="KW-0378">Hydrolase</keyword>
<dbReference type="PANTHER" id="PTHR37984">
    <property type="entry name" value="PROTEIN CBG26694"/>
    <property type="match status" value="1"/>
</dbReference>
<dbReference type="Gene3D" id="3.30.70.270">
    <property type="match status" value="2"/>
</dbReference>
<dbReference type="Gene3D" id="1.10.340.70">
    <property type="match status" value="1"/>
</dbReference>
<dbReference type="AlphaFoldDB" id="A0AAF0TC54"/>
<gene>
    <name evidence="12" type="ORF">MTR67_006786</name>
</gene>
<dbReference type="Pfam" id="PF24626">
    <property type="entry name" value="SH3_Tf2-1"/>
    <property type="match status" value="1"/>
</dbReference>
<proteinExistence type="predicted"/>
<dbReference type="InterPro" id="IPR043502">
    <property type="entry name" value="DNA/RNA_pol_sf"/>
</dbReference>
<dbReference type="SUPFAM" id="SSF53098">
    <property type="entry name" value="Ribonuclease H-like"/>
    <property type="match status" value="1"/>
</dbReference>
<dbReference type="GO" id="GO:0003964">
    <property type="term" value="F:RNA-directed DNA polymerase activity"/>
    <property type="evidence" value="ECO:0007669"/>
    <property type="project" value="UniProtKB-KW"/>
</dbReference>
<evidence type="ECO:0000256" key="10">
    <source>
        <dbReference type="ARBA" id="ARBA00023172"/>
    </source>
</evidence>
<dbReference type="GO" id="GO:0006508">
    <property type="term" value="P:proteolysis"/>
    <property type="evidence" value="ECO:0007669"/>
    <property type="project" value="UniProtKB-KW"/>
</dbReference>
<dbReference type="InterPro" id="IPR056924">
    <property type="entry name" value="SH3_Tf2-1"/>
</dbReference>
<keyword evidence="2" id="KW-0479">Metal-binding</keyword>
<dbReference type="SUPFAM" id="SSF56672">
    <property type="entry name" value="DNA/RNA polymerases"/>
    <property type="match status" value="1"/>
</dbReference>
<keyword evidence="13" id="KW-1185">Reference proteome</keyword>
<evidence type="ECO:0000256" key="8">
    <source>
        <dbReference type="ARBA" id="ARBA00022932"/>
    </source>
</evidence>
<keyword evidence="10" id="KW-0233">DNA recombination</keyword>
<keyword evidence="3" id="KW-0064">Aspartyl protease</keyword>
<dbReference type="InterPro" id="IPR001584">
    <property type="entry name" value="Integrase_cat-core"/>
</dbReference>